<feature type="transmembrane region" description="Helical" evidence="1">
    <location>
        <begin position="142"/>
        <end position="162"/>
    </location>
</feature>
<proteinExistence type="predicted"/>
<sequence length="269" mass="30629">MLLTTSTTSTTNATLNKRIAIAAVFFFVMNGILIAIYLLLPNFEQVTLVINQSTRSSSDARRIIRMVHISFACLSFVSNLAGARFCWKSRVLSKTTFYLLFTGSITRCLYSMSSFNFYYCYFADLYSFLLKCPEQLFLARTLWGQMFFAPIVYVSGYLQIALSLNRLLALSFDGLPVQKSQEYPWLQVVVACVLGYITRLLLLPFGIHVAMVSSTITLDFMLIHKLMRLKKQVKVTSERFLLAQSSDNLHVAEGRQKDHQGQQSRLTRA</sequence>
<feature type="transmembrane region" description="Helical" evidence="1">
    <location>
        <begin position="63"/>
        <end position="85"/>
    </location>
</feature>
<feature type="transmembrane region" description="Helical" evidence="1">
    <location>
        <begin position="97"/>
        <end position="122"/>
    </location>
</feature>
<feature type="transmembrane region" description="Helical" evidence="1">
    <location>
        <begin position="20"/>
        <end position="43"/>
    </location>
</feature>
<organism evidence="2 3">
    <name type="scientific">Mesorhabditis belari</name>
    <dbReference type="NCBI Taxonomy" id="2138241"/>
    <lineage>
        <taxon>Eukaryota</taxon>
        <taxon>Metazoa</taxon>
        <taxon>Ecdysozoa</taxon>
        <taxon>Nematoda</taxon>
        <taxon>Chromadorea</taxon>
        <taxon>Rhabditida</taxon>
        <taxon>Rhabditina</taxon>
        <taxon>Rhabditomorpha</taxon>
        <taxon>Rhabditoidea</taxon>
        <taxon>Rhabditidae</taxon>
        <taxon>Mesorhabditinae</taxon>
        <taxon>Mesorhabditis</taxon>
    </lineage>
</organism>
<keyword evidence="1" id="KW-1133">Transmembrane helix</keyword>
<protein>
    <submittedName>
        <fullName evidence="3">Uncharacterized protein</fullName>
    </submittedName>
</protein>
<keyword evidence="2" id="KW-1185">Reference proteome</keyword>
<dbReference type="AlphaFoldDB" id="A0AAF3FB61"/>
<evidence type="ECO:0000256" key="1">
    <source>
        <dbReference type="SAM" id="Phobius"/>
    </source>
</evidence>
<keyword evidence="1" id="KW-0812">Transmembrane</keyword>
<evidence type="ECO:0000313" key="2">
    <source>
        <dbReference type="Proteomes" id="UP000887575"/>
    </source>
</evidence>
<reference evidence="3" key="1">
    <citation type="submission" date="2024-02" db="UniProtKB">
        <authorList>
            <consortium name="WormBaseParasite"/>
        </authorList>
    </citation>
    <scope>IDENTIFICATION</scope>
</reference>
<dbReference type="WBParaSite" id="MBELARI_LOCUS4043.1">
    <property type="protein sequence ID" value="MBELARI_LOCUS4043.1"/>
    <property type="gene ID" value="MBELARI_LOCUS4043"/>
</dbReference>
<name>A0AAF3FB61_9BILA</name>
<accession>A0AAF3FB61</accession>
<keyword evidence="1" id="KW-0472">Membrane</keyword>
<dbReference type="Proteomes" id="UP000887575">
    <property type="component" value="Unassembled WGS sequence"/>
</dbReference>
<evidence type="ECO:0000313" key="3">
    <source>
        <dbReference type="WBParaSite" id="MBELARI_LOCUS4043.1"/>
    </source>
</evidence>